<proteinExistence type="inferred from homology"/>
<sequence length="229" mass="24316">MIQRGQTEGARAARSDLFAQSARPPWLARFFRRARLLAALALAILSCRKGFRGLAPAAWGFIAGLLWLAAQPDQLGWYAAPSLVLFVALSVAALIDARYFILPDGPLLVLALAGVALRLAAPVENFAFFLSAAAFAFAVFRAAAWAFEKARGYPGLGQGDARLFALAGLWLGWDGLASCLLIAALSGALAATIALRDRALAHPREPLAFGPHLALGFWLVWAVGPLIPA</sequence>
<evidence type="ECO:0000256" key="3">
    <source>
        <dbReference type="SAM" id="Phobius"/>
    </source>
</evidence>
<evidence type="ECO:0000313" key="5">
    <source>
        <dbReference type="EMBL" id="MCI4684503.1"/>
    </source>
</evidence>
<evidence type="ECO:0000256" key="2">
    <source>
        <dbReference type="RuleBase" id="RU003793"/>
    </source>
</evidence>
<feature type="transmembrane region" description="Helical" evidence="3">
    <location>
        <begin position="126"/>
        <end position="147"/>
    </location>
</feature>
<keyword evidence="3" id="KW-0472">Membrane</keyword>
<name>A0ABS9ZA19_9HYPH</name>
<dbReference type="InterPro" id="IPR000045">
    <property type="entry name" value="Prepilin_IV_endopep_pep"/>
</dbReference>
<dbReference type="PANTHER" id="PTHR30487:SF0">
    <property type="entry name" value="PREPILIN LEADER PEPTIDASE_N-METHYLTRANSFERASE-RELATED"/>
    <property type="match status" value="1"/>
</dbReference>
<feature type="transmembrane region" description="Helical" evidence="3">
    <location>
        <begin position="54"/>
        <end position="70"/>
    </location>
</feature>
<keyword evidence="3" id="KW-1133">Transmembrane helix</keyword>
<evidence type="ECO:0000259" key="4">
    <source>
        <dbReference type="Pfam" id="PF01478"/>
    </source>
</evidence>
<comment type="similarity">
    <text evidence="1 2">Belongs to the peptidase A24 family.</text>
</comment>
<dbReference type="PANTHER" id="PTHR30487">
    <property type="entry name" value="TYPE 4 PREPILIN-LIKE PROTEINS LEADER PEPTIDE-PROCESSING ENZYME"/>
    <property type="match status" value="1"/>
</dbReference>
<feature type="transmembrane region" description="Helical" evidence="3">
    <location>
        <begin position="102"/>
        <end position="120"/>
    </location>
</feature>
<comment type="caution">
    <text evidence="5">The sequence shown here is derived from an EMBL/GenBank/DDBJ whole genome shotgun (WGS) entry which is preliminary data.</text>
</comment>
<keyword evidence="3" id="KW-0812">Transmembrane</keyword>
<gene>
    <name evidence="5" type="ORF">K2U94_17315</name>
</gene>
<dbReference type="InterPro" id="IPR050882">
    <property type="entry name" value="Prepilin_peptidase/N-MTase"/>
</dbReference>
<accession>A0ABS9ZA19</accession>
<evidence type="ECO:0000256" key="1">
    <source>
        <dbReference type="ARBA" id="ARBA00005801"/>
    </source>
</evidence>
<dbReference type="Gene3D" id="1.20.120.1220">
    <property type="match status" value="1"/>
</dbReference>
<keyword evidence="6" id="KW-1185">Reference proteome</keyword>
<dbReference type="InterPro" id="IPR014032">
    <property type="entry name" value="Peptidase_A24A_bac"/>
</dbReference>
<organism evidence="5 6">
    <name type="scientific">Candidatus Rhodoblastus alkanivorans</name>
    <dbReference type="NCBI Taxonomy" id="2954117"/>
    <lineage>
        <taxon>Bacteria</taxon>
        <taxon>Pseudomonadati</taxon>
        <taxon>Pseudomonadota</taxon>
        <taxon>Alphaproteobacteria</taxon>
        <taxon>Hyphomicrobiales</taxon>
        <taxon>Rhodoblastaceae</taxon>
        <taxon>Rhodoblastus</taxon>
    </lineage>
</organism>
<dbReference type="PRINTS" id="PR00864">
    <property type="entry name" value="PREPILNPTASE"/>
</dbReference>
<reference evidence="5" key="1">
    <citation type="journal article" date="2022" name="ISME J.">
        <title>Identification of active gaseous-alkane degraders at natural gas seeps.</title>
        <authorList>
            <person name="Farhan Ul Haque M."/>
            <person name="Hernandez M."/>
            <person name="Crombie A.T."/>
            <person name="Murrell J.C."/>
        </authorList>
    </citation>
    <scope>NUCLEOTIDE SEQUENCE</scope>
    <source>
        <strain evidence="5">PC2</strain>
    </source>
</reference>
<dbReference type="Proteomes" id="UP001139104">
    <property type="component" value="Unassembled WGS sequence"/>
</dbReference>
<dbReference type="EMBL" id="JAIVFP010000001">
    <property type="protein sequence ID" value="MCI4684503.1"/>
    <property type="molecule type" value="Genomic_DNA"/>
</dbReference>
<protein>
    <submittedName>
        <fullName evidence="5">A24 family peptidase</fullName>
    </submittedName>
</protein>
<evidence type="ECO:0000313" key="6">
    <source>
        <dbReference type="Proteomes" id="UP001139104"/>
    </source>
</evidence>
<feature type="transmembrane region" description="Helical" evidence="3">
    <location>
        <begin position="76"/>
        <end position="95"/>
    </location>
</feature>
<dbReference type="Pfam" id="PF01478">
    <property type="entry name" value="Peptidase_A24"/>
    <property type="match status" value="1"/>
</dbReference>
<feature type="transmembrane region" description="Helical" evidence="3">
    <location>
        <begin position="168"/>
        <end position="195"/>
    </location>
</feature>
<feature type="domain" description="Prepilin type IV endopeptidase peptidase" evidence="4">
    <location>
        <begin position="83"/>
        <end position="190"/>
    </location>
</feature>
<feature type="transmembrane region" description="Helical" evidence="3">
    <location>
        <begin position="207"/>
        <end position="227"/>
    </location>
</feature>
<dbReference type="RefSeq" id="WP_243068396.1">
    <property type="nucleotide sequence ID" value="NZ_JAIVFK010000001.1"/>
</dbReference>